<evidence type="ECO:0000256" key="2">
    <source>
        <dbReference type="ARBA" id="ARBA00022679"/>
    </source>
</evidence>
<protein>
    <recommendedName>
        <fullName evidence="7">Helicase C-terminal domain-containing protein</fullName>
    </recommendedName>
</protein>
<dbReference type="SUPFAM" id="SSF53335">
    <property type="entry name" value="S-adenosyl-L-methionine-dependent methyltransferases"/>
    <property type="match status" value="1"/>
</dbReference>
<organism evidence="8 9">
    <name type="scientific">Diplodia intermedia</name>
    <dbReference type="NCBI Taxonomy" id="856260"/>
    <lineage>
        <taxon>Eukaryota</taxon>
        <taxon>Fungi</taxon>
        <taxon>Dikarya</taxon>
        <taxon>Ascomycota</taxon>
        <taxon>Pezizomycotina</taxon>
        <taxon>Dothideomycetes</taxon>
        <taxon>Dothideomycetes incertae sedis</taxon>
        <taxon>Botryosphaeriales</taxon>
        <taxon>Botryosphaeriaceae</taxon>
        <taxon>Diplodia</taxon>
    </lineage>
</organism>
<dbReference type="Gene3D" id="3.40.50.150">
    <property type="entry name" value="Vaccinia Virus protein VP39"/>
    <property type="match status" value="1"/>
</dbReference>
<keyword evidence="9" id="KW-1185">Reference proteome</keyword>
<dbReference type="InterPro" id="IPR027417">
    <property type="entry name" value="P-loop_NTPase"/>
</dbReference>
<dbReference type="InterPro" id="IPR038718">
    <property type="entry name" value="SNF2-like_sf"/>
</dbReference>
<dbReference type="PANTHER" id="PTHR45626:SF26">
    <property type="entry name" value="FAMILY HELICASE, PUTATIVE (AFU_ORTHOLOGUE AFUA_2G09120)-RELATED"/>
    <property type="match status" value="1"/>
</dbReference>
<dbReference type="Pfam" id="PF00176">
    <property type="entry name" value="SNF2-rel_dom"/>
    <property type="match status" value="1"/>
</dbReference>
<evidence type="ECO:0000313" key="9">
    <source>
        <dbReference type="Proteomes" id="UP001521184"/>
    </source>
</evidence>
<dbReference type="InterPro" id="IPR000330">
    <property type="entry name" value="SNF2_N"/>
</dbReference>
<accession>A0ABR3TAT2</accession>
<keyword evidence="5" id="KW-0067">ATP-binding</keyword>
<dbReference type="Gene3D" id="3.40.50.10810">
    <property type="entry name" value="Tandem AAA-ATPase domain"/>
    <property type="match status" value="2"/>
</dbReference>
<evidence type="ECO:0000256" key="6">
    <source>
        <dbReference type="SAM" id="MobiDB-lite"/>
    </source>
</evidence>
<keyword evidence="1" id="KW-0489">Methyltransferase</keyword>
<dbReference type="InterPro" id="IPR050628">
    <property type="entry name" value="SNF2_RAD54_helicase_TF"/>
</dbReference>
<dbReference type="Pfam" id="PF00271">
    <property type="entry name" value="Helicase_C"/>
    <property type="match status" value="1"/>
</dbReference>
<dbReference type="Pfam" id="PF00145">
    <property type="entry name" value="DNA_methylase"/>
    <property type="match status" value="1"/>
</dbReference>
<dbReference type="SMART" id="SM00487">
    <property type="entry name" value="DEXDc"/>
    <property type="match status" value="1"/>
</dbReference>
<dbReference type="InterPro" id="IPR001525">
    <property type="entry name" value="C5_MeTfrase"/>
</dbReference>
<feature type="compositionally biased region" description="Basic and acidic residues" evidence="6">
    <location>
        <begin position="1"/>
        <end position="11"/>
    </location>
</feature>
<evidence type="ECO:0000256" key="1">
    <source>
        <dbReference type="ARBA" id="ARBA00022603"/>
    </source>
</evidence>
<proteinExistence type="predicted"/>
<dbReference type="Proteomes" id="UP001521184">
    <property type="component" value="Unassembled WGS sequence"/>
</dbReference>
<sequence>MVEIGDDKGSDYAEPEASASPRSDEFDSDPELNTDLKSDASADEAILSEEHDVEVMDVDEPKVPAAKARPKPQRRGSKQPTRSRGLDTKLPPLSNIEDIFKDITQRAMENGFGKTLKAINGHELRIATMCSGTESPVLALDLVAGALQQTGNSLRLRHVFSAEIVPKKQAYIERNFHPPIIFRDIRELTKEDAVESGATNVYGAKVPIPGDVDLLVAGFSCVDFSALNNRGKTLSEKGESRDTLEAILSYAERWTPKIIVLENVFGAPWSECVERAEKVGYAADYVRVDTKDYWLPHTRTRGYMVCIHKQQFPGPGRIHLAINQWKDLMSRFKRRASAPASDFLLPADDHRVHTFNSQLTTQYRQEFKERTVNWDACRIRHQKVRALDGLGSQRPITQWIDSGSCVTFENSHKMWFSKQVERVWDSIEIRFLRAAKDNDSGTPGYDPMFKTSIMELSQNVDRFAQEMPFGICSCITPSGIFYLTDRGGPLTPYETLALQGLPLDKISFTIETMRELQDLAGNAMSSTVVGVAQLAALIVAAPMLKHANPPATSNGTIALKLGSSLRGEGDLRPIVYQGFESSKFSVRRLCRDALESVRLCRCEGQFGSTDDEILVCKECAHSVCTGCKSKPVHAYTAGLFDRDITAHEFELRWKHHFPSELQFSAQARLSSLGTRHNLDRSLHGTYFGIVEAALKEPFRFQAFQRTSKWAIHYESPLAFLKLEIGRGAEWRLFVKAPAGLAGDDPLRDVLRSPIARAKLPMDLNPSDADNCWAEHWEWFVPSTRRFQVSIQEATEDVDPSWRAIYGLVQYQKETVPQCLNVTIPSEDAQLLPEDVSGTYRHLPACGTACSSLYRRFSSSDGSNAHTTSEEEANPLYLFLDPSRIGPVDQDSFVFSHNHERLEYNEQRDVVARLEPSFRPWSRKSFQTSGILAGCWVQEEAEMKLHASHKLLVVKGPSESSDWGIIMSQDCSQSLAVLSLDFQAEDSSGEFREYRFDERNGTAFMKAFSWVLATNSHLPSLKEWRRLHIGDIAAHCDTCGPALPSVRWAPSESVRGKTKGTFIAQEDPEEAAQYELRMKGRPQILDMTTAIDDSGICHLRVGLNIVSLAHRALAHLHPHEGNPILSWNLTTEYVPPTAPSLRPFRLLSNITDREHEQPRNFRLDLRPTQRRSLFWMRQQEQGRHFALQEVSEEIIAPIRWKIEAKAEINMTVKGGVIADQVSYGKTITSLALIHAGFCESQTSPSSDEGLIPLKATLVLVPNNLPNQWMEEALKCLPSEDYASGAILKIRNANELKGLRIEDFRRAKIIIASFSLLGKDFYAQQLANVSAVPDAPASDGRQYEAWFKYCVKRIPALNDRLRDLGVSSFKKYLKDELEKTRSHKDFTGLMPSKRTKGANYKSLDELADGSNRTARSAQAEAPTATKSYPRKDDWERWDFPVFHQFKFNRVIIDEFHYLRDRDYVALVTLSADKRWILSGTPPLGDFADIKRFAAFLGVNLGIDWDTPGVITRENSKQMRKEKTSFELFQTFSERRSPTWHERRHQHAQTFLDTFARQNSADIGDVKCYESLRSVPLALDHRAIYEELSSYLKGRNMAMIGLSGTETGDRAKKLRQGLRSFETAEEALVNCSNVRIVEASQLSAYSRLIELRNEELKEQATKLQNYILEANELAKQSGDPKSEWSQWTQKYRGGDLSTAADPKSHVEIRKMIQKAEAERAGTGNKQRADAAARLQTLVRTKVGAEARKFTNMRRSLRYARSIFKVKSALRNEKPLQCECGDASHQTAASVSSVIVGCGHIVCNDCLDACMGEERCGVLGCEMEIREHGVLHVESLRRCEDVASGLGSFGSKMDSMIELLGSIAEEEQAIVFVQSYSMMAKVEEALEDSGIPAYAIDRVSESATDKIEAFVKNSRYMDSSKTSVNGEFRKVLILNLGDESASGMNLVNANHVIFLSPLLTSTSQKYQAAMVQSVGRARRYGQQRPVHVYRFIAPHTIDVDIVEQRELRSTALRQESQEMAAPFEPGKTDYEGVRVVEDALGGTMVVPKSWIDDIRKAHQHGVLLSAGGGEEVERLNSLSKFSDAYAQDGEA</sequence>
<gene>
    <name evidence="8" type="ORF">SLS58_009752</name>
</gene>
<dbReference type="InterPro" id="IPR001650">
    <property type="entry name" value="Helicase_C-like"/>
</dbReference>
<dbReference type="InterPro" id="IPR014001">
    <property type="entry name" value="Helicase_ATP-bd"/>
</dbReference>
<keyword evidence="2" id="KW-0808">Transferase</keyword>
<dbReference type="Gene3D" id="3.40.50.300">
    <property type="entry name" value="P-loop containing nucleotide triphosphate hydrolases"/>
    <property type="match status" value="1"/>
</dbReference>
<name>A0ABR3TAT2_9PEZI</name>
<feature type="domain" description="Helicase C-terminal" evidence="7">
    <location>
        <begin position="1851"/>
        <end position="2037"/>
    </location>
</feature>
<dbReference type="CDD" id="cd18793">
    <property type="entry name" value="SF2_C_SNF"/>
    <property type="match status" value="1"/>
</dbReference>
<dbReference type="PROSITE" id="PS51194">
    <property type="entry name" value="HELICASE_CTER"/>
    <property type="match status" value="1"/>
</dbReference>
<evidence type="ECO:0000313" key="8">
    <source>
        <dbReference type="EMBL" id="KAL1636627.1"/>
    </source>
</evidence>
<dbReference type="InterPro" id="IPR029063">
    <property type="entry name" value="SAM-dependent_MTases_sf"/>
</dbReference>
<dbReference type="InterPro" id="IPR049730">
    <property type="entry name" value="SNF2/RAD54-like_C"/>
</dbReference>
<evidence type="ECO:0000259" key="7">
    <source>
        <dbReference type="PROSITE" id="PS51194"/>
    </source>
</evidence>
<feature type="region of interest" description="Disordered" evidence="6">
    <location>
        <begin position="1"/>
        <end position="91"/>
    </location>
</feature>
<evidence type="ECO:0000256" key="4">
    <source>
        <dbReference type="ARBA" id="ARBA00022801"/>
    </source>
</evidence>
<keyword evidence="4" id="KW-0378">Hydrolase</keyword>
<dbReference type="EMBL" id="JAKEKT020000100">
    <property type="protein sequence ID" value="KAL1636627.1"/>
    <property type="molecule type" value="Genomic_DNA"/>
</dbReference>
<dbReference type="SUPFAM" id="SSF52540">
    <property type="entry name" value="P-loop containing nucleoside triphosphate hydrolases"/>
    <property type="match status" value="2"/>
</dbReference>
<reference evidence="8 9" key="1">
    <citation type="journal article" date="2023" name="Plant Dis.">
        <title>First Report of Diplodia intermedia Causing Canker and Dieback Diseases on Apple Trees in Canada.</title>
        <authorList>
            <person name="Ellouze W."/>
            <person name="Ilyukhin E."/>
            <person name="Sulman M."/>
            <person name="Ali S."/>
        </authorList>
    </citation>
    <scope>NUCLEOTIDE SEQUENCE [LARGE SCALE GENOMIC DNA]</scope>
    <source>
        <strain evidence="8 9">M45-28</strain>
    </source>
</reference>
<evidence type="ECO:0000256" key="5">
    <source>
        <dbReference type="ARBA" id="ARBA00022840"/>
    </source>
</evidence>
<comment type="caution">
    <text evidence="8">The sequence shown here is derived from an EMBL/GenBank/DDBJ whole genome shotgun (WGS) entry which is preliminary data.</text>
</comment>
<feature type="compositionally biased region" description="Basic residues" evidence="6">
    <location>
        <begin position="68"/>
        <end position="77"/>
    </location>
</feature>
<evidence type="ECO:0000256" key="3">
    <source>
        <dbReference type="ARBA" id="ARBA00022741"/>
    </source>
</evidence>
<dbReference type="PANTHER" id="PTHR45626">
    <property type="entry name" value="TRANSCRIPTION TERMINATION FACTOR 2-RELATED"/>
    <property type="match status" value="1"/>
</dbReference>
<feature type="compositionally biased region" description="Basic and acidic residues" evidence="6">
    <location>
        <begin position="48"/>
        <end position="62"/>
    </location>
</feature>
<keyword evidence="3" id="KW-0547">Nucleotide-binding</keyword>